<dbReference type="PROSITE" id="PS00754">
    <property type="entry name" value="NA_NEUROTRAN_SYMP_2"/>
    <property type="match status" value="1"/>
</dbReference>
<feature type="transmembrane region" description="Helical" evidence="8">
    <location>
        <begin position="47"/>
        <end position="66"/>
    </location>
</feature>
<sequence>MDNPALYREQGHGSLQQVCALVEPLAMDEEDDNDDENKERGNWSGTLAFFLSCLGYAVGLGSVWRFPYLCYRNGGGAFFIPYLIMLFFVGLPLLYLELSLGQFASLGPIGVFRKISPVFHGVGYAMVLLTALSTIYYNVIIAWSLYYLFASFQKVLPWSGCHNEWNTDSCWSKSEEEECMKSNGTYHARRCYLNLTSEEANACDQLSNNESSLRTSASEEYYKYKMLGLTTSIEDYEGGLKWDLCLCLLLNWILVYLCLIKGIKSSGKSADHLRAQQRIRFYIHQIWSVLTKIPRYRGVIMQFINTHSLYARRIQCVDYSLTGLGRDSCVDIPLRYVGDPSCCITLKVWVDAAGQVIFTLGVASGGMLTLSSYSRFRNNCVRDAFMLALGNCTMSFFAGNRHLLHLGHMAYDLDKDVSEAPIVVRELYFI</sequence>
<evidence type="ECO:0000256" key="1">
    <source>
        <dbReference type="ARBA" id="ARBA00004141"/>
    </source>
</evidence>
<dbReference type="Proteomes" id="UP000695022">
    <property type="component" value="Unplaced"/>
</dbReference>
<feature type="transmembrane region" description="Helical" evidence="8">
    <location>
        <begin position="121"/>
        <end position="149"/>
    </location>
</feature>
<evidence type="ECO:0000256" key="7">
    <source>
        <dbReference type="RuleBase" id="RU003732"/>
    </source>
</evidence>
<evidence type="ECO:0000256" key="4">
    <source>
        <dbReference type="ARBA" id="ARBA00022847"/>
    </source>
</evidence>
<dbReference type="InterPro" id="IPR037272">
    <property type="entry name" value="SNS_sf"/>
</dbReference>
<evidence type="ECO:0000256" key="2">
    <source>
        <dbReference type="ARBA" id="ARBA00022448"/>
    </source>
</evidence>
<dbReference type="Pfam" id="PF00209">
    <property type="entry name" value="SNF"/>
    <property type="match status" value="2"/>
</dbReference>
<comment type="subcellular location">
    <subcellularLocation>
        <location evidence="1">Membrane</location>
        <topology evidence="1">Multi-pass membrane protein</topology>
    </subcellularLocation>
</comment>
<evidence type="ECO:0000256" key="6">
    <source>
        <dbReference type="ARBA" id="ARBA00023136"/>
    </source>
</evidence>
<keyword evidence="5 8" id="KW-1133">Transmembrane helix</keyword>
<keyword evidence="4 7" id="KW-0769">Symport</keyword>
<dbReference type="PRINTS" id="PR00176">
    <property type="entry name" value="NANEUSMPORT"/>
</dbReference>
<proteinExistence type="inferred from homology"/>
<evidence type="ECO:0000256" key="5">
    <source>
        <dbReference type="ARBA" id="ARBA00022989"/>
    </source>
</evidence>
<dbReference type="PANTHER" id="PTHR11616">
    <property type="entry name" value="SODIUM/CHLORIDE DEPENDENT TRANSPORTER"/>
    <property type="match status" value="1"/>
</dbReference>
<organism evidence="9 10">
    <name type="scientific">Priapulus caudatus</name>
    <name type="common">Priapulid worm</name>
    <dbReference type="NCBI Taxonomy" id="37621"/>
    <lineage>
        <taxon>Eukaryota</taxon>
        <taxon>Metazoa</taxon>
        <taxon>Ecdysozoa</taxon>
        <taxon>Scalidophora</taxon>
        <taxon>Priapulida</taxon>
        <taxon>Priapulimorpha</taxon>
        <taxon>Priapulimorphida</taxon>
        <taxon>Priapulidae</taxon>
        <taxon>Priapulus</taxon>
    </lineage>
</organism>
<keyword evidence="2 7" id="KW-0813">Transport</keyword>
<dbReference type="GeneID" id="106817008"/>
<gene>
    <name evidence="10" type="primary">LOC106817008</name>
</gene>
<dbReference type="PANTHER" id="PTHR11616:SF240">
    <property type="entry name" value="BLOATED TUBULES, ISOFORM B-RELATED"/>
    <property type="match status" value="1"/>
</dbReference>
<keyword evidence="6 8" id="KW-0472">Membrane</keyword>
<keyword evidence="3 7" id="KW-0812">Transmembrane</keyword>
<dbReference type="InterPro" id="IPR000175">
    <property type="entry name" value="Na/ntran_symport"/>
</dbReference>
<evidence type="ECO:0000256" key="3">
    <source>
        <dbReference type="ARBA" id="ARBA00022692"/>
    </source>
</evidence>
<evidence type="ECO:0000313" key="10">
    <source>
        <dbReference type="RefSeq" id="XP_014677139.1"/>
    </source>
</evidence>
<evidence type="ECO:0000313" key="9">
    <source>
        <dbReference type="Proteomes" id="UP000695022"/>
    </source>
</evidence>
<dbReference type="PROSITE" id="PS00610">
    <property type="entry name" value="NA_NEUROTRAN_SYMP_1"/>
    <property type="match status" value="1"/>
</dbReference>
<protein>
    <recommendedName>
        <fullName evidence="7">Transporter</fullName>
    </recommendedName>
</protein>
<evidence type="ECO:0000256" key="8">
    <source>
        <dbReference type="SAM" id="Phobius"/>
    </source>
</evidence>
<accession>A0ABM1EY68</accession>
<comment type="similarity">
    <text evidence="7">Belongs to the sodium:neurotransmitter symporter (SNF) (TC 2.A.22) family.</text>
</comment>
<reference evidence="10" key="1">
    <citation type="submission" date="2025-08" db="UniProtKB">
        <authorList>
            <consortium name="RefSeq"/>
        </authorList>
    </citation>
    <scope>IDENTIFICATION</scope>
</reference>
<name>A0ABM1EY68_PRICU</name>
<dbReference type="RefSeq" id="XP_014677139.1">
    <property type="nucleotide sequence ID" value="XM_014821653.1"/>
</dbReference>
<feature type="transmembrane region" description="Helical" evidence="8">
    <location>
        <begin position="78"/>
        <end position="100"/>
    </location>
</feature>
<keyword evidence="9" id="KW-1185">Reference proteome</keyword>
<dbReference type="PROSITE" id="PS50267">
    <property type="entry name" value="NA_NEUROTRAN_SYMP_3"/>
    <property type="match status" value="1"/>
</dbReference>
<dbReference type="SUPFAM" id="SSF161070">
    <property type="entry name" value="SNF-like"/>
    <property type="match status" value="1"/>
</dbReference>